<evidence type="ECO:0000313" key="2">
    <source>
        <dbReference type="EMBL" id="TRW25224.1"/>
    </source>
</evidence>
<dbReference type="AlphaFoldDB" id="A0A552V413"/>
<dbReference type="RefSeq" id="WP_143372806.1">
    <property type="nucleotide sequence ID" value="NZ_VJVZ01000004.1"/>
</dbReference>
<sequence>MKQIVLSVFVLMLIVSCKEEKAETKKSSKGDLAYNEAEKETHKELYGIWTGNIYPEDENHEYTDDVAKKISIKINKITKDSVYGQSIVAGYQRLLVGKLTDNGTKTMFVLDEPGSNKYDGRFELTLQNDTLKGSWASYKKNPDTAPFKSLELVQKQFMYNPNFMLSDEIDLTDWSHPKQEEVNYTISEEGNAEEEVVEVMDVYRSASEDIFKFNASTQKLTEEELKNLQKLDLEIIRNTIFARHGYSFKKNSIRYFFEVNPWYVPVSNNVDKELTQLEKDNIVLLTRLEKYATDHYDSFGR</sequence>
<evidence type="ECO:0000259" key="1">
    <source>
        <dbReference type="SMART" id="SM01324"/>
    </source>
</evidence>
<feature type="domain" description="YARHG" evidence="1">
    <location>
        <begin position="207"/>
        <end position="290"/>
    </location>
</feature>
<evidence type="ECO:0000313" key="3">
    <source>
        <dbReference type="Proteomes" id="UP000320643"/>
    </source>
</evidence>
<dbReference type="InterPro" id="IPR025582">
    <property type="entry name" value="YARHG_dom"/>
</dbReference>
<organism evidence="2 3">
    <name type="scientific">Flavobacterium zepuense</name>
    <dbReference type="NCBI Taxonomy" id="2593302"/>
    <lineage>
        <taxon>Bacteria</taxon>
        <taxon>Pseudomonadati</taxon>
        <taxon>Bacteroidota</taxon>
        <taxon>Flavobacteriia</taxon>
        <taxon>Flavobacteriales</taxon>
        <taxon>Flavobacteriaceae</taxon>
        <taxon>Flavobacterium</taxon>
    </lineage>
</organism>
<dbReference type="SMART" id="SM01324">
    <property type="entry name" value="YARHG"/>
    <property type="match status" value="1"/>
</dbReference>
<gene>
    <name evidence="2" type="ORF">FMM05_07920</name>
</gene>
<dbReference type="InterPro" id="IPR038434">
    <property type="entry name" value="YARHG_sf"/>
</dbReference>
<dbReference type="Gene3D" id="1.20.58.1690">
    <property type="match status" value="1"/>
</dbReference>
<protein>
    <submittedName>
        <fullName evidence="2">YARHG domain-containing protein</fullName>
    </submittedName>
</protein>
<comment type="caution">
    <text evidence="2">The sequence shown here is derived from an EMBL/GenBank/DDBJ whole genome shotgun (WGS) entry which is preliminary data.</text>
</comment>
<dbReference type="PROSITE" id="PS51257">
    <property type="entry name" value="PROKAR_LIPOPROTEIN"/>
    <property type="match status" value="1"/>
</dbReference>
<dbReference type="EMBL" id="VJVZ01000004">
    <property type="protein sequence ID" value="TRW25224.1"/>
    <property type="molecule type" value="Genomic_DNA"/>
</dbReference>
<reference evidence="2 3" key="1">
    <citation type="submission" date="2019-07" db="EMBL/GenBank/DDBJ databases">
        <title>Flavobacterium sp. nov., isolated from glacier ice.</title>
        <authorList>
            <person name="Liu Q."/>
            <person name="Xin Y.-H."/>
        </authorList>
    </citation>
    <scope>NUCLEOTIDE SEQUENCE [LARGE SCALE GENOMIC DNA]</scope>
    <source>
        <strain evidence="2 3">ZT4R6</strain>
    </source>
</reference>
<name>A0A552V413_9FLAO</name>
<dbReference type="OrthoDB" id="353549at2"/>
<keyword evidence="3" id="KW-1185">Reference proteome</keyword>
<proteinExistence type="predicted"/>
<accession>A0A552V413</accession>
<dbReference type="Pfam" id="PF13308">
    <property type="entry name" value="YARHG"/>
    <property type="match status" value="1"/>
</dbReference>
<dbReference type="Proteomes" id="UP000320643">
    <property type="component" value="Unassembled WGS sequence"/>
</dbReference>